<organism evidence="2 3">
    <name type="scientific">Helicovermis profundi</name>
    <dbReference type="NCBI Taxonomy" id="3065157"/>
    <lineage>
        <taxon>Bacteria</taxon>
        <taxon>Bacillati</taxon>
        <taxon>Bacillota</taxon>
        <taxon>Clostridia</taxon>
        <taxon>Helicovermis</taxon>
    </lineage>
</organism>
<dbReference type="Gene3D" id="3.90.550.10">
    <property type="entry name" value="Spore Coat Polysaccharide Biosynthesis Protein SpsA, Chain A"/>
    <property type="match status" value="1"/>
</dbReference>
<dbReference type="PANTHER" id="PTHR22916:SF3">
    <property type="entry name" value="UDP-GLCNAC:BETAGAL BETA-1,3-N-ACETYLGLUCOSAMINYLTRANSFERASE-LIKE PROTEIN 1"/>
    <property type="match status" value="1"/>
</dbReference>
<dbReference type="RefSeq" id="WP_338535954.1">
    <property type="nucleotide sequence ID" value="NZ_AP028654.1"/>
</dbReference>
<dbReference type="InterPro" id="IPR029044">
    <property type="entry name" value="Nucleotide-diphossugar_trans"/>
</dbReference>
<evidence type="ECO:0000259" key="1">
    <source>
        <dbReference type="Pfam" id="PF00535"/>
    </source>
</evidence>
<gene>
    <name evidence="2" type="ORF">HLPR_26940</name>
</gene>
<evidence type="ECO:0000313" key="3">
    <source>
        <dbReference type="Proteomes" id="UP001321786"/>
    </source>
</evidence>
<dbReference type="SUPFAM" id="SSF53448">
    <property type="entry name" value="Nucleotide-diphospho-sugar transferases"/>
    <property type="match status" value="1"/>
</dbReference>
<dbReference type="PANTHER" id="PTHR22916">
    <property type="entry name" value="GLYCOSYLTRANSFERASE"/>
    <property type="match status" value="1"/>
</dbReference>
<feature type="domain" description="Glycosyltransferase 2-like" evidence="1">
    <location>
        <begin position="6"/>
        <end position="131"/>
    </location>
</feature>
<evidence type="ECO:0000313" key="2">
    <source>
        <dbReference type="EMBL" id="BEP30363.1"/>
    </source>
</evidence>
<proteinExistence type="predicted"/>
<sequence length="261" mass="30310">MSELVSIITPSYNTVEFIKSTIDSVRSQSYTNWEMLVIDDCSTDDSATVIKDIIRNFNDERIKLFVNSKNSGAAVSRNKALALAKGKWIAFLDSDDLWKSDKLEKQITFMKNNGYHFSYTNYSEIDENSKSLGKLVSGPKKITKVGMYNYCWPGCLTVMYNADTIGIIQINDIKKNNDYAIWLKVIKKSNCYLLDENLAKYRKRKGSISNHSYYNLIKYHYLLFRKNENMNKFKSLIFTIRNLLFGILKKIKYVNIVHDKN</sequence>
<dbReference type="InterPro" id="IPR001173">
    <property type="entry name" value="Glyco_trans_2-like"/>
</dbReference>
<dbReference type="KEGG" id="hprf:HLPR_26940"/>
<dbReference type="AlphaFoldDB" id="A0AAU9EL83"/>
<dbReference type="EMBL" id="AP028654">
    <property type="protein sequence ID" value="BEP30363.1"/>
    <property type="molecule type" value="Genomic_DNA"/>
</dbReference>
<keyword evidence="3" id="KW-1185">Reference proteome</keyword>
<dbReference type="Pfam" id="PF00535">
    <property type="entry name" value="Glycos_transf_2"/>
    <property type="match status" value="1"/>
</dbReference>
<dbReference type="GO" id="GO:0016758">
    <property type="term" value="F:hexosyltransferase activity"/>
    <property type="evidence" value="ECO:0007669"/>
    <property type="project" value="UniProtKB-ARBA"/>
</dbReference>
<name>A0AAU9EL83_9FIRM</name>
<reference evidence="2 3" key="1">
    <citation type="submission" date="2023-08" db="EMBL/GenBank/DDBJ databases">
        <title>Helicovermis profunda gen. nov., sp. nov., a novel mesophilic, fermentative bacterium within the Bacillota from a deep-sea hydrothermal vent chimney.</title>
        <authorList>
            <person name="Miyazaki U."/>
            <person name="Mizutani D."/>
            <person name="Hashimoto Y."/>
            <person name="Tame A."/>
            <person name="Sawayama S."/>
            <person name="Miyazaki J."/>
            <person name="Takai K."/>
            <person name="Nakagawa S."/>
        </authorList>
    </citation>
    <scope>NUCLEOTIDE SEQUENCE [LARGE SCALE GENOMIC DNA]</scope>
    <source>
        <strain evidence="2 3">S502</strain>
    </source>
</reference>
<dbReference type="Proteomes" id="UP001321786">
    <property type="component" value="Chromosome"/>
</dbReference>
<accession>A0AAU9EL83</accession>
<protein>
    <submittedName>
        <fullName evidence="2">Glycosyltransferase family 2 protein</fullName>
    </submittedName>
</protein>